<evidence type="ECO:0000256" key="2">
    <source>
        <dbReference type="ARBA" id="ARBA00022573"/>
    </source>
</evidence>
<evidence type="ECO:0000256" key="1">
    <source>
        <dbReference type="ARBA" id="ARBA00004953"/>
    </source>
</evidence>
<dbReference type="InterPro" id="IPR033949">
    <property type="entry name" value="CobQ_GATase1"/>
</dbReference>
<evidence type="ECO:0000259" key="5">
    <source>
        <dbReference type="Pfam" id="PF01656"/>
    </source>
</evidence>
<comment type="caution">
    <text evidence="7">The sequence shown here is derived from an EMBL/GenBank/DDBJ whole genome shotgun (WGS) entry which is preliminary data.</text>
</comment>
<dbReference type="InterPro" id="IPR011698">
    <property type="entry name" value="GATase_3"/>
</dbReference>
<dbReference type="Proteomes" id="UP000189670">
    <property type="component" value="Unassembled WGS sequence"/>
</dbReference>
<keyword evidence="3 4" id="KW-0315">Glutamine amidotransferase</keyword>
<accession>A0A1V1PH77</accession>
<dbReference type="Gene3D" id="3.40.50.880">
    <property type="match status" value="1"/>
</dbReference>
<dbReference type="GO" id="GO:0003824">
    <property type="term" value="F:catalytic activity"/>
    <property type="evidence" value="ECO:0007669"/>
    <property type="project" value="InterPro"/>
</dbReference>
<evidence type="ECO:0000259" key="6">
    <source>
        <dbReference type="Pfam" id="PF07685"/>
    </source>
</evidence>
<dbReference type="SUPFAM" id="SSF52317">
    <property type="entry name" value="Class I glutamine amidotransferase-like"/>
    <property type="match status" value="1"/>
</dbReference>
<reference evidence="8" key="1">
    <citation type="submission" date="2012-11" db="EMBL/GenBank/DDBJ databases">
        <authorList>
            <person name="Lucero-Rivera Y.E."/>
            <person name="Tovar-Ramirez D."/>
        </authorList>
    </citation>
    <scope>NUCLEOTIDE SEQUENCE [LARGE SCALE GENOMIC DNA]</scope>
    <source>
        <strain evidence="8">Araruama</strain>
    </source>
</reference>
<dbReference type="NCBIfam" id="NF001989">
    <property type="entry name" value="PRK00784.1"/>
    <property type="match status" value="1"/>
</dbReference>
<feature type="domain" description="CobB/CobQ-like glutamine amidotransferase" evidence="6">
    <location>
        <begin position="248"/>
        <end position="432"/>
    </location>
</feature>
<keyword evidence="2 4" id="KW-0169">Cobalamin biosynthesis</keyword>
<dbReference type="PANTHER" id="PTHR21343">
    <property type="entry name" value="DETHIOBIOTIN SYNTHETASE"/>
    <property type="match status" value="1"/>
</dbReference>
<evidence type="ECO:0000256" key="4">
    <source>
        <dbReference type="HAMAP-Rule" id="MF_00028"/>
    </source>
</evidence>
<dbReference type="CDD" id="cd05389">
    <property type="entry name" value="CobQ_N"/>
    <property type="match status" value="1"/>
</dbReference>
<evidence type="ECO:0000256" key="3">
    <source>
        <dbReference type="ARBA" id="ARBA00022962"/>
    </source>
</evidence>
<dbReference type="InterPro" id="IPR004459">
    <property type="entry name" value="CobQ_synth"/>
</dbReference>
<comment type="function">
    <text evidence="4">Catalyzes amidations at positions B, D, E, and G on adenosylcobyrinic A,C-diamide. NH(2) groups are provided by glutamine, and one molecule of ATP is hydrogenolyzed for each amidation.</text>
</comment>
<comment type="similarity">
    <text evidence="4">Belongs to the CobB/CobQ family. CobQ subfamily.</text>
</comment>
<name>A0A1V1PH77_9BACT</name>
<dbReference type="HAMAP" id="MF_00028">
    <property type="entry name" value="CobQ"/>
    <property type="match status" value="1"/>
</dbReference>
<protein>
    <recommendedName>
        <fullName evidence="4">Cobyric acid synthase</fullName>
    </recommendedName>
</protein>
<evidence type="ECO:0000313" key="7">
    <source>
        <dbReference type="EMBL" id="ETR74227.1"/>
    </source>
</evidence>
<dbReference type="Pfam" id="PF07685">
    <property type="entry name" value="GATase_3"/>
    <property type="match status" value="1"/>
</dbReference>
<dbReference type="AlphaFoldDB" id="A0A1V1PH77"/>
<organism evidence="7 8">
    <name type="scientific">Candidatus Magnetoglobus multicellularis str. Araruama</name>
    <dbReference type="NCBI Taxonomy" id="890399"/>
    <lineage>
        <taxon>Bacteria</taxon>
        <taxon>Pseudomonadati</taxon>
        <taxon>Thermodesulfobacteriota</taxon>
        <taxon>Desulfobacteria</taxon>
        <taxon>Desulfobacterales</taxon>
        <taxon>Desulfobacteraceae</taxon>
        <taxon>Candidatus Magnetoglobus</taxon>
    </lineage>
</organism>
<comment type="pathway">
    <text evidence="1 4">Cofactor biosynthesis; adenosylcobalamin biosynthesis.</text>
</comment>
<dbReference type="SUPFAM" id="SSF52540">
    <property type="entry name" value="P-loop containing nucleoside triphosphate hydrolases"/>
    <property type="match status" value="1"/>
</dbReference>
<gene>
    <name evidence="4 7" type="primary">cobQ</name>
    <name evidence="7" type="ORF">OMM_00375</name>
</gene>
<sequence>MFLGTGSDVGKSIVATAFCRIFKNHGYGVAPFKAQNMSNNSYVTMEGGEIGRAQATQAEAAGLIPSVHMNPVLLKPTGKIGSQVIICGHVYKNMSATAYYAYKDQIKNQVMKSYQLLSKQYECIVLEGAGSCCEVNLRAHDIVNFEMALAVNSPVIIVADIDRGGVFAQIIGSMSLISKQEQDLVAGFIINKFRGNPDLFQNGIDFIEQKTQKPVLGLVPWYNNIHIDMEDSMTLDLSRPKKSSASINIAVIRLPHISNFTDIQALDNAPEIAIHWLKTPDNIMSYDAIIIPGSKNVIHDIKTIESLGWFDSLHKYTSKGRGLVVGLCGGYQMLGKEICDPKGVEGPPQQTNGINLLDIVTEMDSMKVVRRSSGKDRLFDSSVQGYEIHMGQTLLGDKATPFIDLKNYTDGAISQNGTVLGCYLHGLFDSGTFRKNFIQRLASMNQIEIDPHISHDDYWDFKERNYDHLADHFMKYTRIKDIFSIVDQ</sequence>
<feature type="active site" description="Nucleophile" evidence="4">
    <location>
        <position position="328"/>
    </location>
</feature>
<dbReference type="PROSITE" id="PS51274">
    <property type="entry name" value="GATASE_COBBQ"/>
    <property type="match status" value="1"/>
</dbReference>
<dbReference type="UniPathway" id="UPA00148"/>
<dbReference type="GO" id="GO:0015420">
    <property type="term" value="F:ABC-type vitamin B12 transporter activity"/>
    <property type="evidence" value="ECO:0007669"/>
    <property type="project" value="UniProtKB-UniRule"/>
</dbReference>
<dbReference type="InterPro" id="IPR047045">
    <property type="entry name" value="CobQ_N"/>
</dbReference>
<dbReference type="InterPro" id="IPR002586">
    <property type="entry name" value="CobQ/CobB/MinD/ParA_Nub-bd_dom"/>
</dbReference>
<dbReference type="InterPro" id="IPR027417">
    <property type="entry name" value="P-loop_NTPase"/>
</dbReference>
<evidence type="ECO:0000313" key="8">
    <source>
        <dbReference type="Proteomes" id="UP000189670"/>
    </source>
</evidence>
<dbReference type="GO" id="GO:0009236">
    <property type="term" value="P:cobalamin biosynthetic process"/>
    <property type="evidence" value="ECO:0007669"/>
    <property type="project" value="UniProtKB-UniRule"/>
</dbReference>
<feature type="domain" description="CobQ/CobB/MinD/ParA nucleotide binding" evidence="5">
    <location>
        <begin position="1"/>
        <end position="226"/>
    </location>
</feature>
<dbReference type="Pfam" id="PF01656">
    <property type="entry name" value="CbiA"/>
    <property type="match status" value="1"/>
</dbReference>
<dbReference type="EMBL" id="ATBP01000016">
    <property type="protein sequence ID" value="ETR74227.1"/>
    <property type="molecule type" value="Genomic_DNA"/>
</dbReference>
<dbReference type="PANTHER" id="PTHR21343:SF1">
    <property type="entry name" value="COBYRIC ACID SYNTHASE"/>
    <property type="match status" value="1"/>
</dbReference>
<feature type="active site" evidence="4">
    <location>
        <position position="425"/>
    </location>
</feature>
<dbReference type="InterPro" id="IPR029062">
    <property type="entry name" value="Class_I_gatase-like"/>
</dbReference>
<dbReference type="NCBIfam" id="TIGR00313">
    <property type="entry name" value="cobQ"/>
    <property type="match status" value="1"/>
</dbReference>
<proteinExistence type="inferred from homology"/>
<dbReference type="CDD" id="cd01750">
    <property type="entry name" value="GATase1_CobQ"/>
    <property type="match status" value="1"/>
</dbReference>
<dbReference type="Gene3D" id="3.40.50.300">
    <property type="entry name" value="P-loop containing nucleotide triphosphate hydrolases"/>
    <property type="match status" value="1"/>
</dbReference>